<accession>A0A4S3ZQV2</accession>
<reference evidence="3 4" key="1">
    <citation type="submission" date="2019-04" db="EMBL/GenBank/DDBJ databases">
        <title>Flavobacterium sp. nov. isolated from construction timber.</title>
        <authorList>
            <person name="Lin S.-Y."/>
            <person name="Chang C.-T."/>
            <person name="Young C.-C."/>
        </authorList>
    </citation>
    <scope>NUCLEOTIDE SEQUENCE [LARGE SCALE GENOMIC DNA]</scope>
    <source>
        <strain evidence="3 4">CC-CTC003</strain>
    </source>
</reference>
<evidence type="ECO:0000259" key="2">
    <source>
        <dbReference type="Pfam" id="PF13372"/>
    </source>
</evidence>
<dbReference type="Pfam" id="PF13372">
    <property type="entry name" value="Alginate_exp"/>
    <property type="match status" value="1"/>
</dbReference>
<dbReference type="OrthoDB" id="1070463at2"/>
<feature type="domain" description="Alginate export" evidence="2">
    <location>
        <begin position="24"/>
        <end position="393"/>
    </location>
</feature>
<keyword evidence="1" id="KW-0732">Signal</keyword>
<dbReference type="Proteomes" id="UP000307507">
    <property type="component" value="Unassembled WGS sequence"/>
</dbReference>
<protein>
    <recommendedName>
        <fullName evidence="2">Alginate export domain-containing protein</fullName>
    </recommendedName>
</protein>
<dbReference type="AlphaFoldDB" id="A0A4S3ZQV2"/>
<comment type="caution">
    <text evidence="3">The sequence shown here is derived from an EMBL/GenBank/DDBJ whole genome shotgun (WGS) entry which is preliminary data.</text>
</comment>
<gene>
    <name evidence="3" type="ORF">E6C50_16115</name>
</gene>
<dbReference type="EMBL" id="SSNZ01000010">
    <property type="protein sequence ID" value="THF47957.1"/>
    <property type="molecule type" value="Genomic_DNA"/>
</dbReference>
<keyword evidence="4" id="KW-1185">Reference proteome</keyword>
<evidence type="ECO:0000313" key="3">
    <source>
        <dbReference type="EMBL" id="THF47957.1"/>
    </source>
</evidence>
<dbReference type="InterPro" id="IPR025388">
    <property type="entry name" value="Alginate_export_dom"/>
</dbReference>
<name>A0A4S3ZQV2_9FLAO</name>
<dbReference type="SUPFAM" id="SSF56935">
    <property type="entry name" value="Porins"/>
    <property type="match status" value="1"/>
</dbReference>
<evidence type="ECO:0000313" key="4">
    <source>
        <dbReference type="Proteomes" id="UP000307507"/>
    </source>
</evidence>
<feature type="chain" id="PRO_5020310347" description="Alginate export domain-containing protein" evidence="1">
    <location>
        <begin position="20"/>
        <end position="426"/>
    </location>
</feature>
<proteinExistence type="predicted"/>
<feature type="signal peptide" evidence="1">
    <location>
        <begin position="1"/>
        <end position="19"/>
    </location>
</feature>
<sequence>MIKKIMIYSLCFGFYLANAQVDSLKMNIDFRTRTELDNGQKTLIPKGKNAETTIFSRARIGLDYYYQNLEMYFSAQDVRIWGETASTQIKNQNFTVNEAWAKYQFNPKATLKIGRQILSYDNERLVGALDWAMQGRSFDALKGIFSLGKNSKVEAVVTYNNDGDDTNDTPTNEVYGIADSGEKTKSLQLLHYQYKDSNKSRFSVIAMNNVLQNADGTHYDMLTAGVNAGKYFESFGIFGSGYYQTGNNTAGQSKKAYQFSLNADFIVSKQFNIVVGTEWLSGNNYDTAATENRSFSPMYGTNHKFNGFMDYFYVGNHFNTFGLNDYYIQTKMKFSPKSNLTGNIHAFMTNGKQGMDSNGKDLSKYLGTELDLVFQHKLNKQFGLFIGHSFMFASESMNTLKNVRDPKNLQTWTWLALHFNPSFKLK</sequence>
<organism evidence="3 4">
    <name type="scientific">Flavobacterium supellecticarium</name>
    <dbReference type="NCBI Taxonomy" id="2565924"/>
    <lineage>
        <taxon>Bacteria</taxon>
        <taxon>Pseudomonadati</taxon>
        <taxon>Bacteroidota</taxon>
        <taxon>Flavobacteriia</taxon>
        <taxon>Flavobacteriales</taxon>
        <taxon>Flavobacteriaceae</taxon>
        <taxon>Flavobacterium</taxon>
    </lineage>
</organism>
<dbReference type="RefSeq" id="WP_136404271.1">
    <property type="nucleotide sequence ID" value="NZ_SSNZ01000010.1"/>
</dbReference>
<evidence type="ECO:0000256" key="1">
    <source>
        <dbReference type="SAM" id="SignalP"/>
    </source>
</evidence>